<dbReference type="SUPFAM" id="SSF63999">
    <property type="entry name" value="Thiamin pyrophosphokinase, catalytic domain"/>
    <property type="match status" value="1"/>
</dbReference>
<dbReference type="PANTHER" id="PTHR41299:SF1">
    <property type="entry name" value="THIAMINE PYROPHOSPHOKINASE"/>
    <property type="match status" value="1"/>
</dbReference>
<dbReference type="InterPro" id="IPR053149">
    <property type="entry name" value="TPK"/>
</dbReference>
<evidence type="ECO:0000256" key="1">
    <source>
        <dbReference type="ARBA" id="ARBA00022679"/>
    </source>
</evidence>
<organism evidence="7 8">
    <name type="scientific">Nicoliella lavandulae</name>
    <dbReference type="NCBI Taxonomy" id="3082954"/>
    <lineage>
        <taxon>Bacteria</taxon>
        <taxon>Bacillati</taxon>
        <taxon>Bacillota</taxon>
        <taxon>Bacilli</taxon>
        <taxon>Lactobacillales</taxon>
        <taxon>Lactobacillaceae</taxon>
        <taxon>Nicoliella</taxon>
    </lineage>
</organism>
<proteinExistence type="predicted"/>
<feature type="domain" description="Thiamin pyrophosphokinase thiamin-binding" evidence="6">
    <location>
        <begin position="146"/>
        <end position="209"/>
    </location>
</feature>
<name>A0ABU8SKZ7_9LACO</name>
<dbReference type="Pfam" id="PF04265">
    <property type="entry name" value="TPK_B1_binding"/>
    <property type="match status" value="1"/>
</dbReference>
<dbReference type="SMART" id="SM00983">
    <property type="entry name" value="TPK_B1_binding"/>
    <property type="match status" value="1"/>
</dbReference>
<evidence type="ECO:0000313" key="8">
    <source>
        <dbReference type="Proteomes" id="UP001370590"/>
    </source>
</evidence>
<keyword evidence="3" id="KW-0418">Kinase</keyword>
<dbReference type="GO" id="GO:0004788">
    <property type="term" value="F:thiamine diphosphokinase activity"/>
    <property type="evidence" value="ECO:0007669"/>
    <property type="project" value="UniProtKB-EC"/>
</dbReference>
<reference evidence="7 8" key="1">
    <citation type="submission" date="2023-10" db="EMBL/GenBank/DDBJ databases">
        <title>Nicoliella lavandulae sp. nov. isolated from Lavandula angustifolia flowers.</title>
        <authorList>
            <person name="Alcantara C."/>
            <person name="Zuniga M."/>
            <person name="Landete J.M."/>
            <person name="Monedero V."/>
        </authorList>
    </citation>
    <scope>NUCLEOTIDE SEQUENCE [LARGE SCALE GENOMIC DNA]</scope>
    <source>
        <strain evidence="7 8">Es01</strain>
    </source>
</reference>
<dbReference type="InterPro" id="IPR006282">
    <property type="entry name" value="Thi_PPkinase"/>
</dbReference>
<keyword evidence="4" id="KW-0067">ATP-binding</keyword>
<evidence type="ECO:0000259" key="6">
    <source>
        <dbReference type="SMART" id="SM00983"/>
    </source>
</evidence>
<dbReference type="EMBL" id="JAWMWH010000001">
    <property type="protein sequence ID" value="MEJ6400580.1"/>
    <property type="molecule type" value="Genomic_DNA"/>
</dbReference>
<dbReference type="NCBIfam" id="TIGR01378">
    <property type="entry name" value="thi_PPkinase"/>
    <property type="match status" value="1"/>
</dbReference>
<evidence type="ECO:0000256" key="4">
    <source>
        <dbReference type="ARBA" id="ARBA00022840"/>
    </source>
</evidence>
<keyword evidence="1 7" id="KW-0808">Transferase</keyword>
<dbReference type="Gene3D" id="3.40.50.10240">
    <property type="entry name" value="Thiamin pyrophosphokinase, catalytic domain"/>
    <property type="match status" value="1"/>
</dbReference>
<comment type="caution">
    <text evidence="7">The sequence shown here is derived from an EMBL/GenBank/DDBJ whole genome shotgun (WGS) entry which is preliminary data.</text>
</comment>
<dbReference type="Proteomes" id="UP001370590">
    <property type="component" value="Unassembled WGS sequence"/>
</dbReference>
<sequence length="216" mass="24510">MTNHLNLLVGGPVENWPDALQKHQIKGDWIGVDRGNLRLIKLGIDPKYAVGDFDSLAPDELALVEQHVQHIHHSRAEKDDTDTQLGLKAAIELFHADSVDIYGATGGRIDHFLANFLMVLELRFRMYAPKIRLIDKQNTITYYLPGEHVITKEPDKKYLAFVPLTPMTLTLPDEKYRLDRFPIQHPVSLSSNEFIGNKGHFEFDQGVMAVIQSSDK</sequence>
<evidence type="ECO:0000313" key="7">
    <source>
        <dbReference type="EMBL" id="MEJ6400580.1"/>
    </source>
</evidence>
<evidence type="ECO:0000256" key="5">
    <source>
        <dbReference type="NCBIfam" id="TIGR01378"/>
    </source>
</evidence>
<dbReference type="EC" id="2.7.6.2" evidence="5"/>
<accession>A0ABU8SKZ7</accession>
<dbReference type="InterPro" id="IPR036759">
    <property type="entry name" value="TPK_catalytic_sf"/>
</dbReference>
<protein>
    <recommendedName>
        <fullName evidence="5">Thiamine diphosphokinase</fullName>
        <ecNumber evidence="5">2.7.6.2</ecNumber>
    </recommendedName>
</protein>
<evidence type="ECO:0000256" key="3">
    <source>
        <dbReference type="ARBA" id="ARBA00022777"/>
    </source>
</evidence>
<dbReference type="CDD" id="cd07995">
    <property type="entry name" value="TPK"/>
    <property type="match status" value="1"/>
</dbReference>
<dbReference type="Pfam" id="PF04263">
    <property type="entry name" value="TPK_catalytic"/>
    <property type="match status" value="1"/>
</dbReference>
<gene>
    <name evidence="7" type="ORF">R4146_05335</name>
</gene>
<dbReference type="RefSeq" id="WP_339960389.1">
    <property type="nucleotide sequence ID" value="NZ_JAWMWH010000001.1"/>
</dbReference>
<dbReference type="PANTHER" id="PTHR41299">
    <property type="entry name" value="THIAMINE PYROPHOSPHOKINASE"/>
    <property type="match status" value="1"/>
</dbReference>
<keyword evidence="8" id="KW-1185">Reference proteome</keyword>
<keyword evidence="2" id="KW-0547">Nucleotide-binding</keyword>
<evidence type="ECO:0000256" key="2">
    <source>
        <dbReference type="ARBA" id="ARBA00022741"/>
    </source>
</evidence>
<dbReference type="InterPro" id="IPR007371">
    <property type="entry name" value="TPK_catalytic"/>
</dbReference>
<dbReference type="InterPro" id="IPR007373">
    <property type="entry name" value="Thiamin_PyroPKinase_B1-bd"/>
</dbReference>